<dbReference type="Proteomes" id="UP000782610">
    <property type="component" value="Unassembled WGS sequence"/>
</dbReference>
<organism evidence="2 3">
    <name type="scientific">Devosia nanyangense</name>
    <dbReference type="NCBI Taxonomy" id="1228055"/>
    <lineage>
        <taxon>Bacteria</taxon>
        <taxon>Pseudomonadati</taxon>
        <taxon>Pseudomonadota</taxon>
        <taxon>Alphaproteobacteria</taxon>
        <taxon>Hyphomicrobiales</taxon>
        <taxon>Devosiaceae</taxon>
        <taxon>Devosia</taxon>
    </lineage>
</organism>
<dbReference type="PANTHER" id="PTHR42760:SF40">
    <property type="entry name" value="3-OXOACYL-[ACYL-CARRIER-PROTEIN] REDUCTASE, CHLOROPLASTIC"/>
    <property type="match status" value="1"/>
</dbReference>
<dbReference type="FunFam" id="3.40.50.720:FF:000084">
    <property type="entry name" value="Short-chain dehydrogenase reductase"/>
    <property type="match status" value="1"/>
</dbReference>
<dbReference type="PROSITE" id="PS00061">
    <property type="entry name" value="ADH_SHORT"/>
    <property type="match status" value="1"/>
</dbReference>
<dbReference type="Pfam" id="PF13561">
    <property type="entry name" value="adh_short_C2"/>
    <property type="match status" value="1"/>
</dbReference>
<dbReference type="GO" id="GO:0030497">
    <property type="term" value="P:fatty acid elongation"/>
    <property type="evidence" value="ECO:0007669"/>
    <property type="project" value="TreeGrafter"/>
</dbReference>
<dbReference type="Gene3D" id="3.40.50.720">
    <property type="entry name" value="NAD(P)-binding Rossmann-like Domain"/>
    <property type="match status" value="1"/>
</dbReference>
<dbReference type="SUPFAM" id="SSF51735">
    <property type="entry name" value="NAD(P)-binding Rossmann-fold domains"/>
    <property type="match status" value="1"/>
</dbReference>
<dbReference type="InterPro" id="IPR020904">
    <property type="entry name" value="Sc_DH/Rdtase_CS"/>
</dbReference>
<dbReference type="PRINTS" id="PR00081">
    <property type="entry name" value="GDHRDH"/>
</dbReference>
<comment type="caution">
    <text evidence="2">The sequence shown here is derived from an EMBL/GenBank/DDBJ whole genome shotgun (WGS) entry which is preliminary data.</text>
</comment>
<evidence type="ECO:0000313" key="2">
    <source>
        <dbReference type="EMBL" id="MBI4921496.1"/>
    </source>
</evidence>
<gene>
    <name evidence="2" type="ORF">HY834_07075</name>
</gene>
<evidence type="ECO:0000313" key="3">
    <source>
        <dbReference type="Proteomes" id="UP000782610"/>
    </source>
</evidence>
<dbReference type="InterPro" id="IPR036291">
    <property type="entry name" value="NAD(P)-bd_dom_sf"/>
</dbReference>
<dbReference type="GO" id="GO:0016616">
    <property type="term" value="F:oxidoreductase activity, acting on the CH-OH group of donors, NAD or NADP as acceptor"/>
    <property type="evidence" value="ECO:0007669"/>
    <property type="project" value="TreeGrafter"/>
</dbReference>
<reference evidence="2" key="1">
    <citation type="submission" date="2020-07" db="EMBL/GenBank/DDBJ databases">
        <title>Huge and variable diversity of episymbiotic CPR bacteria and DPANN archaea in groundwater ecosystems.</title>
        <authorList>
            <person name="He C.Y."/>
            <person name="Keren R."/>
            <person name="Whittaker M."/>
            <person name="Farag I.F."/>
            <person name="Doudna J."/>
            <person name="Cate J.H.D."/>
            <person name="Banfield J.F."/>
        </authorList>
    </citation>
    <scope>NUCLEOTIDE SEQUENCE</scope>
    <source>
        <strain evidence="2">NC_groundwater_1586_Pr3_B-0.1um_66_15</strain>
    </source>
</reference>
<dbReference type="CDD" id="cd05233">
    <property type="entry name" value="SDR_c"/>
    <property type="match status" value="1"/>
</dbReference>
<evidence type="ECO:0000256" key="1">
    <source>
        <dbReference type="ARBA" id="ARBA00006484"/>
    </source>
</evidence>
<dbReference type="PANTHER" id="PTHR42760">
    <property type="entry name" value="SHORT-CHAIN DEHYDROGENASES/REDUCTASES FAMILY MEMBER"/>
    <property type="match status" value="1"/>
</dbReference>
<sequence length="256" mass="26396">MADLAVVTGAGGSIGLAVCRRLLADGYRVAGFDISASALDESRAALGSDAFLPLVVDVTSGAQVDAGVQAAVAEFGTPAVLVNNAGAVDAISLGKIDEAGWTRDIDRNLNAAWRCLNAVQPLMKAAKRGAIVNISSVNGLGVYGYPAYSAAKAGLIHLTKFAAVELGPFGIRTNAICPGSVRTKAWAEHVKADPNVFERVKAWYPLGDICEPGDVADLVSFVVSPQARMLNGAIIPLDGGISAGSLQFAREFLGAE</sequence>
<comment type="similarity">
    <text evidence="1">Belongs to the short-chain dehydrogenases/reductases (SDR) family.</text>
</comment>
<protein>
    <submittedName>
        <fullName evidence="2">SDR family oxidoreductase</fullName>
    </submittedName>
</protein>
<dbReference type="AlphaFoldDB" id="A0A933L0X3"/>
<dbReference type="PRINTS" id="PR00080">
    <property type="entry name" value="SDRFAMILY"/>
</dbReference>
<accession>A0A933L0X3</accession>
<dbReference type="InterPro" id="IPR002347">
    <property type="entry name" value="SDR_fam"/>
</dbReference>
<name>A0A933L0X3_9HYPH</name>
<proteinExistence type="inferred from homology"/>
<dbReference type="EMBL" id="JACRAF010000020">
    <property type="protein sequence ID" value="MBI4921496.1"/>
    <property type="molecule type" value="Genomic_DNA"/>
</dbReference>